<evidence type="ECO:0000256" key="1">
    <source>
        <dbReference type="ARBA" id="ARBA00007913"/>
    </source>
</evidence>
<feature type="compositionally biased region" description="Basic and acidic residues" evidence="10">
    <location>
        <begin position="757"/>
        <end position="805"/>
    </location>
</feature>
<dbReference type="GO" id="GO:0043139">
    <property type="term" value="F:5'-3' DNA helicase activity"/>
    <property type="evidence" value="ECO:0007669"/>
    <property type="project" value="TreeGrafter"/>
</dbReference>
<dbReference type="InterPro" id="IPR041679">
    <property type="entry name" value="DNA2/NAM7-like_C"/>
</dbReference>
<keyword evidence="8" id="KW-0067">ATP-binding</keyword>
<feature type="region of interest" description="Disordered" evidence="10">
    <location>
        <begin position="871"/>
        <end position="908"/>
    </location>
</feature>
<dbReference type="InterPro" id="IPR050534">
    <property type="entry name" value="Coronavir_polyprotein_1ab"/>
</dbReference>
<feature type="compositionally biased region" description="Basic and acidic residues" evidence="10">
    <location>
        <begin position="871"/>
        <end position="899"/>
    </location>
</feature>
<evidence type="ECO:0000256" key="8">
    <source>
        <dbReference type="ARBA" id="ARBA00022840"/>
    </source>
</evidence>
<dbReference type="PANTHER" id="PTHR43788:SF8">
    <property type="entry name" value="DNA-BINDING PROTEIN SMUBP-2"/>
    <property type="match status" value="1"/>
</dbReference>
<dbReference type="SUPFAM" id="SSF52540">
    <property type="entry name" value="P-loop containing nucleoside triphosphate hydrolases"/>
    <property type="match status" value="1"/>
</dbReference>
<dbReference type="RefSeq" id="XP_031787485.1">
    <property type="nucleotide sequence ID" value="XM_031931625.2"/>
</dbReference>
<evidence type="ECO:0000256" key="6">
    <source>
        <dbReference type="ARBA" id="ARBA00022806"/>
    </source>
</evidence>
<sequence length="908" mass="103234">MDGKISKFVRKHLELLLLEREENLQNFFKDLSPASLHRLERTGQALTKLSITNLASKGPGRFQIDLERADGLPLEHGLCNGDLVICIRSKEKGQTIRAIVNEIGESTLSISTNDDYENIREEEIFTVVKTDSDFTYKSQTRALSFLEKKELHSSSCLEIVRILFDTDKEIVQNLLTSEDPIPKNTLDDQGSINFYNPNLAKDQKSAVEFALKRRYFAIIQGPPGTGKTTTLIEIIVQLQKFGKKVLICAPTNVAVDNLVIRLGQTEAKPLRLGHPTRIAKEALKYSLDSYLERDDGFIILKDIKKSIKDLETNIGNSGTKYAYKEVRELKKEYRKRLIRLTCDTLKKCSVILCTLNSASANDGQLQYIPRDHFDVLIVDEASQAMEASTWIAIPNAPKLILAGDINQLPPVVMCQEATKGGLNISLMERAIKKLNTDCYVRLMRQYRMNEKIMTWSSKKFYDDTLEADDLVKNHLLKHLPSVKQEDDLTSEAVVYIDTCGCECEEFNTGVENASKGNLGEAVIVDKVVTNLVKVGLYHKDIGVITPYALQVDFIRRSFAAKSLNVEVSTVDGFQGREKEVIILSLVRSNEDKELGFVTDFRRLNVAVTRARRSLIVIADSETMEKDDLIVSLLKHIEDNGLLQTAEEYLSETIEKEIERIEITPQTNFKSKKKPKTKTKSSKREKGDEPEVPISKDQLKPNQIIPSKSVIKRKSKGTALSACANLKQYNVYETIAGTLSDNEDKDEVTSEQKEEENVDNKETPKMEQNLEHSDIDISAHSRKKEQLMRNKEEREDKSNENAAKENDNFDKIVQEFNKSNSLCSFDGCKKSTKLIKLICEFCKKWYCLEHGKNGLQEIHGCGNAIRRKEQHAFRHRKPETSTKREKDRFARKLKELEEARKPKKKVTKK</sequence>
<keyword evidence="2" id="KW-0479">Metal-binding</keyword>
<dbReference type="CDD" id="cd18808">
    <property type="entry name" value="SF1_C_Upf1"/>
    <property type="match status" value="1"/>
</dbReference>
<evidence type="ECO:0000256" key="9">
    <source>
        <dbReference type="ARBA" id="ARBA00048432"/>
    </source>
</evidence>
<feature type="region of interest" description="Disordered" evidence="10">
    <location>
        <begin position="664"/>
        <end position="710"/>
    </location>
</feature>
<dbReference type="GO" id="GO:0016787">
    <property type="term" value="F:hydrolase activity"/>
    <property type="evidence" value="ECO:0007669"/>
    <property type="project" value="UniProtKB-KW"/>
</dbReference>
<dbReference type="SMART" id="SM00487">
    <property type="entry name" value="DEXDc"/>
    <property type="match status" value="1"/>
</dbReference>
<dbReference type="Gene3D" id="2.40.30.270">
    <property type="match status" value="1"/>
</dbReference>
<evidence type="ECO:0000256" key="2">
    <source>
        <dbReference type="ARBA" id="ARBA00022723"/>
    </source>
</evidence>
<dbReference type="InterPro" id="IPR000058">
    <property type="entry name" value="Znf_AN1"/>
</dbReference>
<comment type="catalytic activity">
    <reaction evidence="9">
        <text>ATP + H2O = ADP + phosphate + H(+)</text>
        <dbReference type="Rhea" id="RHEA:13065"/>
        <dbReference type="ChEBI" id="CHEBI:15377"/>
        <dbReference type="ChEBI" id="CHEBI:15378"/>
        <dbReference type="ChEBI" id="CHEBI:30616"/>
        <dbReference type="ChEBI" id="CHEBI:43474"/>
        <dbReference type="ChEBI" id="CHEBI:456216"/>
        <dbReference type="EC" id="3.6.4.12"/>
    </reaction>
    <physiologicalReaction direction="left-to-right" evidence="9">
        <dbReference type="Rhea" id="RHEA:13066"/>
    </physiologicalReaction>
</comment>
<dbReference type="GO" id="GO:0005524">
    <property type="term" value="F:ATP binding"/>
    <property type="evidence" value="ECO:0007669"/>
    <property type="project" value="UniProtKB-KW"/>
</dbReference>
<dbReference type="GO" id="GO:0003677">
    <property type="term" value="F:DNA binding"/>
    <property type="evidence" value="ECO:0007669"/>
    <property type="project" value="InterPro"/>
</dbReference>
<dbReference type="Gene3D" id="3.40.50.300">
    <property type="entry name" value="P-loop containing nucleotide triphosphate hydrolases"/>
    <property type="match status" value="2"/>
</dbReference>
<dbReference type="InParanoid" id="A0A7M7QHE2"/>
<dbReference type="InterPro" id="IPR014001">
    <property type="entry name" value="Helicase_ATP-bd"/>
</dbReference>
<dbReference type="GO" id="GO:0005694">
    <property type="term" value="C:chromosome"/>
    <property type="evidence" value="ECO:0007669"/>
    <property type="project" value="UniProtKB-ARBA"/>
</dbReference>
<evidence type="ECO:0000313" key="13">
    <source>
        <dbReference type="EnsemblMetazoa" id="XP_031787485"/>
    </source>
</evidence>
<dbReference type="InterPro" id="IPR035896">
    <property type="entry name" value="AN1-like_Znf"/>
</dbReference>
<dbReference type="GO" id="GO:0008270">
    <property type="term" value="F:zinc ion binding"/>
    <property type="evidence" value="ECO:0007669"/>
    <property type="project" value="UniProtKB-KW"/>
</dbReference>
<dbReference type="CTD" id="3508"/>
<dbReference type="SMART" id="SM00382">
    <property type="entry name" value="AAA"/>
    <property type="match status" value="1"/>
</dbReference>
<dbReference type="SMR" id="A0A7M7QHE2"/>
<reference evidence="13" key="1">
    <citation type="submission" date="2021-01" db="UniProtKB">
        <authorList>
            <consortium name="EnsemblMetazoa"/>
        </authorList>
    </citation>
    <scope>IDENTIFICATION</scope>
</reference>
<feature type="compositionally biased region" description="Basic residues" evidence="10">
    <location>
        <begin position="669"/>
        <end position="680"/>
    </location>
</feature>
<keyword evidence="6" id="KW-0347">Helicase</keyword>
<dbReference type="SUPFAM" id="SSF118310">
    <property type="entry name" value="AN1-like Zinc finger"/>
    <property type="match status" value="1"/>
</dbReference>
<organism evidence="13 14">
    <name type="scientific">Nasonia vitripennis</name>
    <name type="common">Parasitic wasp</name>
    <dbReference type="NCBI Taxonomy" id="7425"/>
    <lineage>
        <taxon>Eukaryota</taxon>
        <taxon>Metazoa</taxon>
        <taxon>Ecdysozoa</taxon>
        <taxon>Arthropoda</taxon>
        <taxon>Hexapoda</taxon>
        <taxon>Insecta</taxon>
        <taxon>Pterygota</taxon>
        <taxon>Neoptera</taxon>
        <taxon>Endopterygota</taxon>
        <taxon>Hymenoptera</taxon>
        <taxon>Apocrita</taxon>
        <taxon>Proctotrupomorpha</taxon>
        <taxon>Chalcidoidea</taxon>
        <taxon>Pteromalidae</taxon>
        <taxon>Pteromalinae</taxon>
        <taxon>Nasonia</taxon>
    </lineage>
</organism>
<dbReference type="EnsemblMetazoa" id="XM_031931625">
    <property type="protein sequence ID" value="XP_031787485"/>
    <property type="gene ID" value="GeneID_100123338"/>
</dbReference>
<dbReference type="Pfam" id="PF13086">
    <property type="entry name" value="AAA_11"/>
    <property type="match status" value="1"/>
</dbReference>
<evidence type="ECO:0000256" key="10">
    <source>
        <dbReference type="SAM" id="MobiDB-lite"/>
    </source>
</evidence>
<dbReference type="PANTHER" id="PTHR43788">
    <property type="entry name" value="DNA2/NAM7 HELICASE FAMILY MEMBER"/>
    <property type="match status" value="1"/>
</dbReference>
<dbReference type="InterPro" id="IPR003593">
    <property type="entry name" value="AAA+_ATPase"/>
</dbReference>
<evidence type="ECO:0000256" key="7">
    <source>
        <dbReference type="ARBA" id="ARBA00022833"/>
    </source>
</evidence>
<dbReference type="OrthoDB" id="6513042at2759"/>
<dbReference type="Proteomes" id="UP000002358">
    <property type="component" value="Chromosome 5"/>
</dbReference>
<evidence type="ECO:0000259" key="11">
    <source>
        <dbReference type="SMART" id="SM00382"/>
    </source>
</evidence>
<keyword evidence="3" id="KW-0547">Nucleotide-binding</keyword>
<feature type="region of interest" description="Disordered" evidence="10">
    <location>
        <begin position="739"/>
        <end position="805"/>
    </location>
</feature>
<dbReference type="AlphaFoldDB" id="A0A7M7QHE2"/>
<dbReference type="InterPro" id="IPR047187">
    <property type="entry name" value="SF1_C_Upf1"/>
</dbReference>
<keyword evidence="5" id="KW-0378">Hydrolase</keyword>
<evidence type="ECO:0008006" key="15">
    <source>
        <dbReference type="Google" id="ProtNLM"/>
    </source>
</evidence>
<dbReference type="FunFam" id="3.40.50.300:FF:000326">
    <property type="entry name" value="P-loop containing nucleoside triphosphate hydrolase"/>
    <property type="match status" value="1"/>
</dbReference>
<accession>A0A7M7QHE2</accession>
<evidence type="ECO:0000313" key="14">
    <source>
        <dbReference type="Proteomes" id="UP000002358"/>
    </source>
</evidence>
<feature type="domain" description="AAA+ ATPase" evidence="11">
    <location>
        <begin position="213"/>
        <end position="422"/>
    </location>
</feature>
<dbReference type="Pfam" id="PF01428">
    <property type="entry name" value="zf-AN1"/>
    <property type="match status" value="1"/>
</dbReference>
<feature type="domain" description="Helicase ATP-binding" evidence="12">
    <location>
        <begin position="195"/>
        <end position="425"/>
    </location>
</feature>
<keyword evidence="14" id="KW-1185">Reference proteome</keyword>
<keyword evidence="4" id="KW-0863">Zinc-finger</keyword>
<evidence type="ECO:0000256" key="3">
    <source>
        <dbReference type="ARBA" id="ARBA00022741"/>
    </source>
</evidence>
<keyword evidence="7" id="KW-0862">Zinc</keyword>
<protein>
    <recommendedName>
        <fullName evidence="15">DNA-binding protein SMUBP-2</fullName>
    </recommendedName>
</protein>
<proteinExistence type="inferred from homology"/>
<comment type="similarity">
    <text evidence="1">Belongs to the DNA2/NAM7 helicase family.</text>
</comment>
<name>A0A7M7QHE2_NASVI</name>
<dbReference type="Pfam" id="PF13087">
    <property type="entry name" value="AAA_12"/>
    <property type="match status" value="1"/>
</dbReference>
<evidence type="ECO:0000256" key="4">
    <source>
        <dbReference type="ARBA" id="ARBA00022771"/>
    </source>
</evidence>
<dbReference type="NCBIfam" id="TIGR00376">
    <property type="entry name" value="IGHMBP2 family helicase"/>
    <property type="match status" value="1"/>
</dbReference>
<dbReference type="GeneID" id="100123338"/>
<dbReference type="InterPro" id="IPR027417">
    <property type="entry name" value="P-loop_NTPase"/>
</dbReference>
<dbReference type="InterPro" id="IPR041677">
    <property type="entry name" value="DNA2/NAM7_AAA_11"/>
</dbReference>
<evidence type="ECO:0000259" key="12">
    <source>
        <dbReference type="SMART" id="SM00487"/>
    </source>
</evidence>
<dbReference type="InterPro" id="IPR004483">
    <property type="entry name" value="SMUBP-2/Hcs1-like"/>
</dbReference>
<dbReference type="Gene3D" id="4.10.1110.10">
    <property type="entry name" value="AN1-like Zinc finger"/>
    <property type="match status" value="1"/>
</dbReference>
<evidence type="ECO:0000256" key="5">
    <source>
        <dbReference type="ARBA" id="ARBA00022801"/>
    </source>
</evidence>